<evidence type="ECO:0000259" key="8">
    <source>
        <dbReference type="PROSITE" id="PS00028"/>
    </source>
</evidence>
<comment type="subcellular location">
    <subcellularLocation>
        <location evidence="1">Nucleus</location>
    </subcellularLocation>
</comment>
<feature type="region of interest" description="Disordered" evidence="7">
    <location>
        <begin position="429"/>
        <end position="459"/>
    </location>
</feature>
<dbReference type="GO" id="GO:0008270">
    <property type="term" value="F:zinc ion binding"/>
    <property type="evidence" value="ECO:0007669"/>
    <property type="project" value="UniProtKB-KW"/>
</dbReference>
<keyword evidence="6" id="KW-0539">Nucleus</keyword>
<keyword evidence="5" id="KW-0862">Zinc</keyword>
<dbReference type="PANTHER" id="PTHR24406">
    <property type="entry name" value="TRANSCRIPTIONAL REPRESSOR CTCFL-RELATED"/>
    <property type="match status" value="1"/>
</dbReference>
<feature type="region of interest" description="Disordered" evidence="7">
    <location>
        <begin position="249"/>
        <end position="286"/>
    </location>
</feature>
<feature type="domain" description="C2H2-type" evidence="8">
    <location>
        <begin position="41"/>
        <end position="62"/>
    </location>
</feature>
<dbReference type="EMBL" id="BMAO01024173">
    <property type="protein sequence ID" value="GFQ93562.1"/>
    <property type="molecule type" value="Genomic_DNA"/>
</dbReference>
<evidence type="ECO:0000256" key="1">
    <source>
        <dbReference type="ARBA" id="ARBA00004123"/>
    </source>
</evidence>
<evidence type="ECO:0000313" key="9">
    <source>
        <dbReference type="EMBL" id="GFQ93562.1"/>
    </source>
</evidence>
<keyword evidence="3" id="KW-0677">Repeat</keyword>
<evidence type="ECO:0000313" key="10">
    <source>
        <dbReference type="Proteomes" id="UP000887116"/>
    </source>
</evidence>
<dbReference type="AlphaFoldDB" id="A0A8X6G0H2"/>
<evidence type="ECO:0000256" key="2">
    <source>
        <dbReference type="ARBA" id="ARBA00022723"/>
    </source>
</evidence>
<keyword evidence="10" id="KW-1185">Reference proteome</keyword>
<dbReference type="Proteomes" id="UP000887116">
    <property type="component" value="Unassembled WGS sequence"/>
</dbReference>
<feature type="region of interest" description="Disordered" evidence="7">
    <location>
        <begin position="1"/>
        <end position="26"/>
    </location>
</feature>
<dbReference type="InterPro" id="IPR036236">
    <property type="entry name" value="Znf_C2H2_sf"/>
</dbReference>
<dbReference type="InterPro" id="IPR050888">
    <property type="entry name" value="ZnF_C2H2-type_TF"/>
</dbReference>
<dbReference type="PROSITE" id="PS00028">
    <property type="entry name" value="ZINC_FINGER_C2H2_1"/>
    <property type="match status" value="2"/>
</dbReference>
<protein>
    <recommendedName>
        <fullName evidence="8">C2H2-type domain-containing protein</fullName>
    </recommendedName>
</protein>
<proteinExistence type="predicted"/>
<feature type="compositionally biased region" description="Basic residues" evidence="7">
    <location>
        <begin position="12"/>
        <end position="26"/>
    </location>
</feature>
<feature type="compositionally biased region" description="Basic and acidic residues" evidence="7">
    <location>
        <begin position="610"/>
        <end position="619"/>
    </location>
</feature>
<dbReference type="GO" id="GO:0005634">
    <property type="term" value="C:nucleus"/>
    <property type="evidence" value="ECO:0007669"/>
    <property type="project" value="UniProtKB-SubCell"/>
</dbReference>
<evidence type="ECO:0000256" key="5">
    <source>
        <dbReference type="ARBA" id="ARBA00022833"/>
    </source>
</evidence>
<dbReference type="InterPro" id="IPR013087">
    <property type="entry name" value="Znf_C2H2_type"/>
</dbReference>
<evidence type="ECO:0000256" key="7">
    <source>
        <dbReference type="SAM" id="MobiDB-lite"/>
    </source>
</evidence>
<evidence type="ECO:0000256" key="4">
    <source>
        <dbReference type="ARBA" id="ARBA00022771"/>
    </source>
</evidence>
<feature type="domain" description="C2H2-type" evidence="8">
    <location>
        <begin position="500"/>
        <end position="521"/>
    </location>
</feature>
<organism evidence="9 10">
    <name type="scientific">Trichonephila clavata</name>
    <name type="common">Joro spider</name>
    <name type="synonym">Nephila clavata</name>
    <dbReference type="NCBI Taxonomy" id="2740835"/>
    <lineage>
        <taxon>Eukaryota</taxon>
        <taxon>Metazoa</taxon>
        <taxon>Ecdysozoa</taxon>
        <taxon>Arthropoda</taxon>
        <taxon>Chelicerata</taxon>
        <taxon>Arachnida</taxon>
        <taxon>Araneae</taxon>
        <taxon>Araneomorphae</taxon>
        <taxon>Entelegynae</taxon>
        <taxon>Araneoidea</taxon>
        <taxon>Nephilidae</taxon>
        <taxon>Trichonephila</taxon>
    </lineage>
</organism>
<keyword evidence="4" id="KW-0863">Zinc-finger</keyword>
<gene>
    <name evidence="9" type="ORF">TNCT_476331</name>
</gene>
<feature type="region of interest" description="Disordered" evidence="7">
    <location>
        <begin position="605"/>
        <end position="630"/>
    </location>
</feature>
<sequence length="630" mass="68560">MPKHKADIRASTPRRHSRGSPVAHRTRRQISFRRAVELGLCKMCFRTFPSPQTLWNHLRDFHASSPRREHCLNAFPLEYHFYSNDASAALVDREFFFGPGRLFSNQPSGLPTHCSEPVSPATSPHDIQIDLTERGLLLETTNNVLSLSRSLSSLVEIGKSQRVNDVCLRSTSLPSGLDASKVVSSPLPPLSLRQNHRPCELSLLVEDASKVSLFHPCELSLCAEDAIAIHDQVSLVPVLHGEQLNCQSASPADPTVPTCESTRAGSPSLCVGNPDDAPSSSYQQDSRLQKSFVKKVNRKALSQDQDSASACPAPLVTTIEFSQSAKTSRPVVPGGSKSPSPNILDIVLAGDISIPSSPELLSLVAEWGDRITGSPPGPAFPGPTYAQVAAKASEGLTKRATLLSCEKCSRKFYTESGLKVHSCFSPKAVGRSSVGQVDSAKGDVAPQPRHGSQRSSGRVKRLVLPPSTTQTEVEANSVPVQKVSGQVSLKKVAPPAKFKCQFCEKPFRTEAGRVTHIAKVHGIPTEAGLSRLKSISSPPKEGRWCPWCVGYVFDNFDKQKHDEIYHSVQAQPSRGTLGPLACEACSFVGKSRKGLYYHKRNFHPQAPTRRFPEKSHSELHGQNSQNNSCL</sequence>
<evidence type="ECO:0000256" key="6">
    <source>
        <dbReference type="ARBA" id="ARBA00023242"/>
    </source>
</evidence>
<evidence type="ECO:0000256" key="3">
    <source>
        <dbReference type="ARBA" id="ARBA00022737"/>
    </source>
</evidence>
<dbReference type="SMART" id="SM00355">
    <property type="entry name" value="ZnF_C2H2"/>
    <property type="match status" value="4"/>
</dbReference>
<comment type="caution">
    <text evidence="9">The sequence shown here is derived from an EMBL/GenBank/DDBJ whole genome shotgun (WGS) entry which is preliminary data.</text>
</comment>
<dbReference type="SUPFAM" id="SSF57667">
    <property type="entry name" value="beta-beta-alpha zinc fingers"/>
    <property type="match status" value="1"/>
</dbReference>
<reference evidence="9" key="1">
    <citation type="submission" date="2020-07" db="EMBL/GenBank/DDBJ databases">
        <title>Multicomponent nature underlies the extraordinary mechanical properties of spider dragline silk.</title>
        <authorList>
            <person name="Kono N."/>
            <person name="Nakamura H."/>
            <person name="Mori M."/>
            <person name="Yoshida Y."/>
            <person name="Ohtoshi R."/>
            <person name="Malay A.D."/>
            <person name="Moran D.A.P."/>
            <person name="Tomita M."/>
            <person name="Numata K."/>
            <person name="Arakawa K."/>
        </authorList>
    </citation>
    <scope>NUCLEOTIDE SEQUENCE</scope>
</reference>
<accession>A0A8X6G0H2</accession>
<keyword evidence="2" id="KW-0479">Metal-binding</keyword>
<name>A0A8X6G0H2_TRICU</name>
<feature type="compositionally biased region" description="Polar residues" evidence="7">
    <location>
        <begin position="620"/>
        <end position="630"/>
    </location>
</feature>